<organism evidence="1 2">
    <name type="scientific">Marinitoga hydrogenitolerans (strain DSM 16785 / JCM 12826 / AT1271)</name>
    <dbReference type="NCBI Taxonomy" id="1122195"/>
    <lineage>
        <taxon>Bacteria</taxon>
        <taxon>Thermotogati</taxon>
        <taxon>Thermotogota</taxon>
        <taxon>Thermotogae</taxon>
        <taxon>Petrotogales</taxon>
        <taxon>Petrotogaceae</taxon>
        <taxon>Marinitoga</taxon>
    </lineage>
</organism>
<dbReference type="SUPFAM" id="SSF55781">
    <property type="entry name" value="GAF domain-like"/>
    <property type="match status" value="1"/>
</dbReference>
<dbReference type="STRING" id="1122195.SAMN02745164_00450"/>
<protein>
    <recommendedName>
        <fullName evidence="3">GAF domain-containing protein</fullName>
    </recommendedName>
</protein>
<dbReference type="Gene3D" id="3.30.450.40">
    <property type="match status" value="1"/>
</dbReference>
<sequence>MNSNFIEFYLKIIDLIDKKNFYDFYDMENIFDIILSKVLSYSPLLTTGSIILRDDDGYFKYIAAKGHDFNILKNIVFKKNNIFKYRFYSTNIVKNKIESETTEQLELLIKGGNLLNIKSYLSVPILINNENFGFLNIDNYSDKNIFDDNITKMAKDYSKFIASIYKAIIMKKELNLKTLLLRKTEIINNYNIYSKNFLIQKARDFFKNYEEFIFINIKIKNNLEEKELNCIINRLHKLFEDDFVFFDNNNKEFFILSEYISNYYFETNVKNELLKPIFWNYELIPEFEFYFYNIPDDINNIENFKKIIDHY</sequence>
<dbReference type="RefSeq" id="WP_072863007.1">
    <property type="nucleotide sequence ID" value="NZ_FQUI01000004.1"/>
</dbReference>
<dbReference type="OrthoDB" id="49103at2"/>
<evidence type="ECO:0000313" key="1">
    <source>
        <dbReference type="EMBL" id="SHE44286.1"/>
    </source>
</evidence>
<dbReference type="InterPro" id="IPR029016">
    <property type="entry name" value="GAF-like_dom_sf"/>
</dbReference>
<dbReference type="EMBL" id="FQUI01000004">
    <property type="protein sequence ID" value="SHE44286.1"/>
    <property type="molecule type" value="Genomic_DNA"/>
</dbReference>
<dbReference type="AlphaFoldDB" id="A0A1M4TIM3"/>
<proteinExistence type="predicted"/>
<reference evidence="1" key="1">
    <citation type="submission" date="2016-11" db="EMBL/GenBank/DDBJ databases">
        <authorList>
            <person name="Varghese N."/>
            <person name="Submissions S."/>
        </authorList>
    </citation>
    <scope>NUCLEOTIDE SEQUENCE [LARGE SCALE GENOMIC DNA]</scope>
    <source>
        <strain evidence="1">DSM 16785</strain>
    </source>
</reference>
<dbReference type="Proteomes" id="UP000184334">
    <property type="component" value="Unassembled WGS sequence"/>
</dbReference>
<name>A0A1M4TIM3_MARH1</name>
<keyword evidence="2" id="KW-1185">Reference proteome</keyword>
<evidence type="ECO:0000313" key="2">
    <source>
        <dbReference type="Proteomes" id="UP000184334"/>
    </source>
</evidence>
<accession>A0A1M4TIM3</accession>
<comment type="caution">
    <text evidence="1">The sequence shown here is derived from an EMBL/GenBank/DDBJ whole genome shotgun (WGS) entry which is preliminary data.</text>
</comment>
<gene>
    <name evidence="1" type="ORF">SAMN02745164_00450</name>
</gene>
<evidence type="ECO:0008006" key="3">
    <source>
        <dbReference type="Google" id="ProtNLM"/>
    </source>
</evidence>